<sequence length="453" mass="49529">MDVQEPASTQKRTTRRTKKQTGLEEAAAPSGNQTTGTQARSRRTSPSRSVRGRAAEEGEDQADGPAHNPHSDARPAPSVSGRLRDAATTVADQVQDTLTSVKEQPVSTSMLQLAGLLSVVLAVMAATQGAAWLLGASSDSPAALSSQPPEHLASLLQENKLLWRELNDTRASLEQGEFRLQEALARMEHLEGTFTRADAQSQQVQSEVHSLTNRVFEAVQNMQREKTSISQVTANIEEATERVAEAAQPKLQGMVQHELNRFAADRTGMPDFALHSAGGQVIGHSALRPGTLKGLRSLQYSLHGMFPGFSTPMHPDANKYLLTPGNGAGQCLPLNGSTGHVDIRLVRRIMPQSVTLEHLPRSLAFDITSAPKDVMVAGFADAPYLSEHLEERLPRALHLGDFQYDIEGEPIQNFRLQTSQPLDHIRIKVNSNHGHPQYTCLYRVRVHGFQPEK</sequence>
<comment type="subcellular location">
    <subcellularLocation>
        <location evidence="1">Membrane</location>
    </subcellularLocation>
</comment>
<evidence type="ECO:0000256" key="4">
    <source>
        <dbReference type="ARBA" id="ARBA00023136"/>
    </source>
</evidence>
<evidence type="ECO:0000259" key="7">
    <source>
        <dbReference type="PROSITE" id="PS51469"/>
    </source>
</evidence>
<feature type="compositionally biased region" description="Polar residues" evidence="6">
    <location>
        <begin position="30"/>
        <end position="39"/>
    </location>
</feature>
<evidence type="ECO:0000256" key="1">
    <source>
        <dbReference type="ARBA" id="ARBA00004370"/>
    </source>
</evidence>
<dbReference type="Gene3D" id="2.60.120.260">
    <property type="entry name" value="Galactose-binding domain-like"/>
    <property type="match status" value="1"/>
</dbReference>
<evidence type="ECO:0000313" key="9">
    <source>
        <dbReference type="Proteomes" id="UP001485043"/>
    </source>
</evidence>
<dbReference type="Proteomes" id="UP001485043">
    <property type="component" value="Unassembled WGS sequence"/>
</dbReference>
<keyword evidence="9" id="KW-1185">Reference proteome</keyword>
<protein>
    <recommendedName>
        <fullName evidence="7">SUN domain-containing protein</fullName>
    </recommendedName>
</protein>
<dbReference type="GO" id="GO:0005635">
    <property type="term" value="C:nuclear envelope"/>
    <property type="evidence" value="ECO:0007669"/>
    <property type="project" value="TreeGrafter"/>
</dbReference>
<keyword evidence="2" id="KW-0812">Transmembrane</keyword>
<evidence type="ECO:0000313" key="8">
    <source>
        <dbReference type="EMBL" id="KAK9862575.1"/>
    </source>
</evidence>
<dbReference type="PANTHER" id="PTHR12911">
    <property type="entry name" value="SAD1/UNC-84-LIKE PROTEIN-RELATED"/>
    <property type="match status" value="1"/>
</dbReference>
<dbReference type="Pfam" id="PF07738">
    <property type="entry name" value="Sad1_UNC"/>
    <property type="match status" value="1"/>
</dbReference>
<dbReference type="GO" id="GO:0016020">
    <property type="term" value="C:membrane"/>
    <property type="evidence" value="ECO:0007669"/>
    <property type="project" value="UniProtKB-SubCell"/>
</dbReference>
<evidence type="ECO:0000256" key="3">
    <source>
        <dbReference type="ARBA" id="ARBA00022989"/>
    </source>
</evidence>
<evidence type="ECO:0000256" key="6">
    <source>
        <dbReference type="SAM" id="MobiDB-lite"/>
    </source>
</evidence>
<organism evidence="8 9">
    <name type="scientific">Apatococcus fuscideae</name>
    <dbReference type="NCBI Taxonomy" id="2026836"/>
    <lineage>
        <taxon>Eukaryota</taxon>
        <taxon>Viridiplantae</taxon>
        <taxon>Chlorophyta</taxon>
        <taxon>core chlorophytes</taxon>
        <taxon>Trebouxiophyceae</taxon>
        <taxon>Chlorellales</taxon>
        <taxon>Chlorellaceae</taxon>
        <taxon>Apatococcus</taxon>
    </lineage>
</organism>
<evidence type="ECO:0000256" key="5">
    <source>
        <dbReference type="SAM" id="Coils"/>
    </source>
</evidence>
<name>A0AAW1SZU3_9CHLO</name>
<comment type="caution">
    <text evidence="8">The sequence shown here is derived from an EMBL/GenBank/DDBJ whole genome shotgun (WGS) entry which is preliminary data.</text>
</comment>
<evidence type="ECO:0000256" key="2">
    <source>
        <dbReference type="ARBA" id="ARBA00022692"/>
    </source>
</evidence>
<dbReference type="InterPro" id="IPR045119">
    <property type="entry name" value="SUN1-5"/>
</dbReference>
<dbReference type="PANTHER" id="PTHR12911:SF8">
    <property type="entry name" value="KLAROID PROTEIN-RELATED"/>
    <property type="match status" value="1"/>
</dbReference>
<proteinExistence type="predicted"/>
<keyword evidence="4" id="KW-0472">Membrane</keyword>
<reference evidence="8 9" key="1">
    <citation type="journal article" date="2024" name="Nat. Commun.">
        <title>Phylogenomics reveals the evolutionary origins of lichenization in chlorophyte algae.</title>
        <authorList>
            <person name="Puginier C."/>
            <person name="Libourel C."/>
            <person name="Otte J."/>
            <person name="Skaloud P."/>
            <person name="Haon M."/>
            <person name="Grisel S."/>
            <person name="Petersen M."/>
            <person name="Berrin J.G."/>
            <person name="Delaux P.M."/>
            <person name="Dal Grande F."/>
            <person name="Keller J."/>
        </authorList>
    </citation>
    <scope>NUCLEOTIDE SEQUENCE [LARGE SCALE GENOMIC DNA]</scope>
    <source>
        <strain evidence="8 9">SAG 2523</strain>
    </source>
</reference>
<dbReference type="AlphaFoldDB" id="A0AAW1SZU3"/>
<keyword evidence="3" id="KW-1133">Transmembrane helix</keyword>
<accession>A0AAW1SZU3</accession>
<dbReference type="EMBL" id="JALJOV010000586">
    <property type="protein sequence ID" value="KAK9862575.1"/>
    <property type="molecule type" value="Genomic_DNA"/>
</dbReference>
<dbReference type="InterPro" id="IPR012919">
    <property type="entry name" value="SUN_dom"/>
</dbReference>
<feature type="coiled-coil region" evidence="5">
    <location>
        <begin position="180"/>
        <end position="242"/>
    </location>
</feature>
<keyword evidence="5" id="KW-0175">Coiled coil</keyword>
<feature type="domain" description="SUN" evidence="7">
    <location>
        <begin position="278"/>
        <end position="451"/>
    </location>
</feature>
<feature type="region of interest" description="Disordered" evidence="6">
    <location>
        <begin position="1"/>
        <end position="82"/>
    </location>
</feature>
<gene>
    <name evidence="8" type="ORF">WJX84_006064</name>
</gene>
<dbReference type="PROSITE" id="PS51469">
    <property type="entry name" value="SUN"/>
    <property type="match status" value="1"/>
</dbReference>
<dbReference type="GO" id="GO:0043495">
    <property type="term" value="F:protein-membrane adaptor activity"/>
    <property type="evidence" value="ECO:0007669"/>
    <property type="project" value="TreeGrafter"/>
</dbReference>